<feature type="chain" id="PRO_5042613737" description="Lipoprotein" evidence="2">
    <location>
        <begin position="23"/>
        <end position="146"/>
    </location>
</feature>
<sequence>MLSRSLLLAIVTLSLGACSSSAPDTDEPDISYAGKIRDRLSTSIKDNGLKLFTYSVSASAPSAADALPPLPSRNLTRSSRSRPSVDLTTWTEQIEIGLARTLAMSGYCREGSTEISRLIQADRAEIRGECNESASDEDRQRFGSKG</sequence>
<keyword evidence="2" id="KW-0732">Signal</keyword>
<comment type="caution">
    <text evidence="3">The sequence shown here is derived from an EMBL/GenBank/DDBJ whole genome shotgun (WGS) entry which is preliminary data.</text>
</comment>
<gene>
    <name evidence="3" type="ORF">MJ923_06990</name>
</gene>
<accession>A0AAJ1BHL6</accession>
<feature type="compositionally biased region" description="Polar residues" evidence="1">
    <location>
        <begin position="73"/>
        <end position="84"/>
    </location>
</feature>
<organism evidence="3 4">
    <name type="scientific">Shewanella zhuhaiensis</name>
    <dbReference type="NCBI Taxonomy" id="2919576"/>
    <lineage>
        <taxon>Bacteria</taxon>
        <taxon>Pseudomonadati</taxon>
        <taxon>Pseudomonadota</taxon>
        <taxon>Gammaproteobacteria</taxon>
        <taxon>Alteromonadales</taxon>
        <taxon>Shewanellaceae</taxon>
        <taxon>Shewanella</taxon>
    </lineage>
</organism>
<evidence type="ECO:0000256" key="2">
    <source>
        <dbReference type="SAM" id="SignalP"/>
    </source>
</evidence>
<dbReference type="AlphaFoldDB" id="A0AAJ1BHL6"/>
<dbReference type="RefSeq" id="WP_240590478.1">
    <property type="nucleotide sequence ID" value="NZ_JAKUDL010000002.1"/>
</dbReference>
<dbReference type="EMBL" id="JAKUDL010000002">
    <property type="protein sequence ID" value="MCH4294047.1"/>
    <property type="molecule type" value="Genomic_DNA"/>
</dbReference>
<dbReference type="Proteomes" id="UP001297581">
    <property type="component" value="Unassembled WGS sequence"/>
</dbReference>
<feature type="signal peptide" evidence="2">
    <location>
        <begin position="1"/>
        <end position="22"/>
    </location>
</feature>
<reference evidence="3 4" key="1">
    <citation type="submission" date="2022-02" db="EMBL/GenBank/DDBJ databases">
        <title>The genome sequence of Shewanella sp. 3B26.</title>
        <authorList>
            <person name="Du J."/>
        </authorList>
    </citation>
    <scope>NUCLEOTIDE SEQUENCE [LARGE SCALE GENOMIC DNA]</scope>
    <source>
        <strain evidence="3 4">3B26</strain>
    </source>
</reference>
<dbReference type="PROSITE" id="PS51257">
    <property type="entry name" value="PROKAR_LIPOPROTEIN"/>
    <property type="match status" value="1"/>
</dbReference>
<evidence type="ECO:0008006" key="5">
    <source>
        <dbReference type="Google" id="ProtNLM"/>
    </source>
</evidence>
<evidence type="ECO:0000256" key="1">
    <source>
        <dbReference type="SAM" id="MobiDB-lite"/>
    </source>
</evidence>
<feature type="region of interest" description="Disordered" evidence="1">
    <location>
        <begin position="61"/>
        <end position="84"/>
    </location>
</feature>
<name>A0AAJ1BHL6_9GAMM</name>
<evidence type="ECO:0000313" key="4">
    <source>
        <dbReference type="Proteomes" id="UP001297581"/>
    </source>
</evidence>
<keyword evidence="4" id="KW-1185">Reference proteome</keyword>
<protein>
    <recommendedName>
        <fullName evidence="5">Lipoprotein</fullName>
    </recommendedName>
</protein>
<proteinExistence type="predicted"/>
<evidence type="ECO:0000313" key="3">
    <source>
        <dbReference type="EMBL" id="MCH4294047.1"/>
    </source>
</evidence>